<evidence type="ECO:0000256" key="2">
    <source>
        <dbReference type="SAM" id="SignalP"/>
    </source>
</evidence>
<feature type="chain" id="PRO_5043949283" description="Activin types I and II receptor domain-containing protein" evidence="2">
    <location>
        <begin position="33"/>
        <end position="283"/>
    </location>
</feature>
<feature type="signal peptide" evidence="2">
    <location>
        <begin position="1"/>
        <end position="32"/>
    </location>
</feature>
<dbReference type="VEuPathDB" id="VectorBase:AATE003666"/>
<keyword evidence="2" id="KW-0732">Signal</keyword>
<evidence type="ECO:0000313" key="3">
    <source>
        <dbReference type="EnsemblMetazoa" id="AATE003666-PA.1"/>
    </source>
</evidence>
<accession>A0A182IQP7</accession>
<feature type="region of interest" description="Disordered" evidence="1">
    <location>
        <begin position="217"/>
        <end position="254"/>
    </location>
</feature>
<feature type="region of interest" description="Disordered" evidence="1">
    <location>
        <begin position="146"/>
        <end position="185"/>
    </location>
</feature>
<sequence>MWEDEARKMQPFGCMWKCKSFLWIMAVQLVDARKCYICGEGADGPFKTLPTHGGQSSVPTVEGTCEDFRPEEKYAFDCPPTYTSCLTQVDGDIETRTCGESLAINDCKSANNIDYCYCSEDLCNRLTRVEIRRSIETALMPAHHRNRLGGMHHHEPPNNSDDEDMLESSGMDGDRSESQRTLQHHHRDMLHNEGVAVAAAPTHRDVTTQITITLKPVATSTDRRSKDSTETGVDGNRTDPGESREASNAVGSSSTVVDPIPRVWFSCVAVLSALSWFLINGQY</sequence>
<proteinExistence type="predicted"/>
<dbReference type="AlphaFoldDB" id="A0A182IQP7"/>
<evidence type="ECO:0000256" key="1">
    <source>
        <dbReference type="SAM" id="MobiDB-lite"/>
    </source>
</evidence>
<protein>
    <recommendedName>
        <fullName evidence="4">Activin types I and II receptor domain-containing protein</fullName>
    </recommendedName>
</protein>
<organism evidence="3">
    <name type="scientific">Anopheles atroparvus</name>
    <name type="common">European mosquito</name>
    <dbReference type="NCBI Taxonomy" id="41427"/>
    <lineage>
        <taxon>Eukaryota</taxon>
        <taxon>Metazoa</taxon>
        <taxon>Ecdysozoa</taxon>
        <taxon>Arthropoda</taxon>
        <taxon>Hexapoda</taxon>
        <taxon>Insecta</taxon>
        <taxon>Pterygota</taxon>
        <taxon>Neoptera</taxon>
        <taxon>Endopterygota</taxon>
        <taxon>Diptera</taxon>
        <taxon>Nematocera</taxon>
        <taxon>Culicoidea</taxon>
        <taxon>Culicidae</taxon>
        <taxon>Anophelinae</taxon>
        <taxon>Anopheles</taxon>
    </lineage>
</organism>
<evidence type="ECO:0008006" key="4">
    <source>
        <dbReference type="Google" id="ProtNLM"/>
    </source>
</evidence>
<feature type="compositionally biased region" description="Basic and acidic residues" evidence="1">
    <location>
        <begin position="236"/>
        <end position="245"/>
    </location>
</feature>
<dbReference type="EnsemblMetazoa" id="AATE003666-RA">
    <property type="protein sequence ID" value="AATE003666-PA.1"/>
    <property type="gene ID" value="AATE003666"/>
</dbReference>
<reference evidence="3" key="1">
    <citation type="submission" date="2022-08" db="UniProtKB">
        <authorList>
            <consortium name="EnsemblMetazoa"/>
        </authorList>
    </citation>
    <scope>IDENTIFICATION</scope>
    <source>
        <strain evidence="3">EBRO</strain>
    </source>
</reference>
<name>A0A182IQP7_ANOAO</name>